<protein>
    <submittedName>
        <fullName evidence="2">Uncharacterized protein</fullName>
    </submittedName>
</protein>
<accession>A0A3L7ATF2</accession>
<name>A0A3L7ATF2_9MICO</name>
<evidence type="ECO:0000313" key="3">
    <source>
        <dbReference type="Proteomes" id="UP000269438"/>
    </source>
</evidence>
<dbReference type="Proteomes" id="UP000269438">
    <property type="component" value="Unassembled WGS sequence"/>
</dbReference>
<feature type="transmembrane region" description="Helical" evidence="1">
    <location>
        <begin position="49"/>
        <end position="70"/>
    </location>
</feature>
<organism evidence="2 3">
    <name type="scientific">Mycetocola lacteus</name>
    <dbReference type="NCBI Taxonomy" id="76637"/>
    <lineage>
        <taxon>Bacteria</taxon>
        <taxon>Bacillati</taxon>
        <taxon>Actinomycetota</taxon>
        <taxon>Actinomycetes</taxon>
        <taxon>Micrococcales</taxon>
        <taxon>Microbacteriaceae</taxon>
        <taxon>Mycetocola</taxon>
    </lineage>
</organism>
<feature type="transmembrane region" description="Helical" evidence="1">
    <location>
        <begin position="21"/>
        <end position="43"/>
    </location>
</feature>
<sequence length="79" mass="8114">MTVLKEGRSEAIAGDATALSRVFSVVGILGLMTGILLIGVAAYRLDAAGAGIGLGVIALAIIVHAIGVLLRLRRGFAWR</sequence>
<dbReference type="AlphaFoldDB" id="A0A3L7ATF2"/>
<dbReference type="EMBL" id="RCUY01000002">
    <property type="protein sequence ID" value="RLP83747.1"/>
    <property type="molecule type" value="Genomic_DNA"/>
</dbReference>
<evidence type="ECO:0000313" key="2">
    <source>
        <dbReference type="EMBL" id="RLP83747.1"/>
    </source>
</evidence>
<reference evidence="2 3" key="1">
    <citation type="submission" date="2018-10" db="EMBL/GenBank/DDBJ databases">
        <authorList>
            <person name="Li J."/>
        </authorList>
    </citation>
    <scope>NUCLEOTIDE SEQUENCE [LARGE SCALE GENOMIC DNA]</scope>
    <source>
        <strain evidence="2 3">JCM 11654</strain>
    </source>
</reference>
<keyword evidence="3" id="KW-1185">Reference proteome</keyword>
<keyword evidence="1" id="KW-1133">Transmembrane helix</keyword>
<keyword evidence="1" id="KW-0472">Membrane</keyword>
<comment type="caution">
    <text evidence="2">The sequence shown here is derived from an EMBL/GenBank/DDBJ whole genome shotgun (WGS) entry which is preliminary data.</text>
</comment>
<proteinExistence type="predicted"/>
<keyword evidence="1" id="KW-0812">Transmembrane</keyword>
<evidence type="ECO:0000256" key="1">
    <source>
        <dbReference type="SAM" id="Phobius"/>
    </source>
</evidence>
<dbReference type="RefSeq" id="WP_121687409.1">
    <property type="nucleotide sequence ID" value="NZ_RCUY01000002.1"/>
</dbReference>
<gene>
    <name evidence="2" type="ORF">D9V34_02765</name>
</gene>